<name>A0AAP0FSU2_9ASPA</name>
<keyword evidence="3" id="KW-1185">Reference proteome</keyword>
<evidence type="ECO:0000313" key="2">
    <source>
        <dbReference type="EMBL" id="KAK8913833.1"/>
    </source>
</evidence>
<dbReference type="AlphaFoldDB" id="A0AAP0FSU2"/>
<proteinExistence type="predicted"/>
<dbReference type="EMBL" id="JBBWWQ010000021">
    <property type="protein sequence ID" value="KAK8913833.1"/>
    <property type="molecule type" value="Genomic_DNA"/>
</dbReference>
<evidence type="ECO:0000256" key="1">
    <source>
        <dbReference type="SAM" id="MobiDB-lite"/>
    </source>
</evidence>
<gene>
    <name evidence="2" type="ORF">KSP39_PZI023945</name>
</gene>
<dbReference type="Proteomes" id="UP001418222">
    <property type="component" value="Unassembled WGS sequence"/>
</dbReference>
<sequence>MWFDGEIPLFLDTNLGTHFALSVPHDITAGDLKGKLGVEHFSCFPNLGKIKVHGLMVKKNSLFYHLSDSMAIKHVFEGAPETWFLHLMLHVKLIPSDSISPLSNSSPHDDIHASLSLENYEGSSSACHEEQAEMCFSNDSCRKIEKKRNITKHHNPVECNRLTVNREVKLTLGKGSTIEQKSKHYNFDENCKENLNGKEHGSCLSILENYSENSEAISVTGIISRFFTDLDEVDSCYHPPKHPSEIESMHENYVIDSMSRVASEQDHRNYNKRVESDAVTQCSVPEQKDEEKAERAKATSKKVKKRPTGTRKPVGMKSLPVYAETSSRQSCKYQVGKRLVLAANSIQSRKGSGAMFLSMCRNMISRSAYDE</sequence>
<organism evidence="2 3">
    <name type="scientific">Platanthera zijinensis</name>
    <dbReference type="NCBI Taxonomy" id="2320716"/>
    <lineage>
        <taxon>Eukaryota</taxon>
        <taxon>Viridiplantae</taxon>
        <taxon>Streptophyta</taxon>
        <taxon>Embryophyta</taxon>
        <taxon>Tracheophyta</taxon>
        <taxon>Spermatophyta</taxon>
        <taxon>Magnoliopsida</taxon>
        <taxon>Liliopsida</taxon>
        <taxon>Asparagales</taxon>
        <taxon>Orchidaceae</taxon>
        <taxon>Orchidoideae</taxon>
        <taxon>Orchideae</taxon>
        <taxon>Orchidinae</taxon>
        <taxon>Platanthera</taxon>
    </lineage>
</organism>
<accession>A0AAP0FSU2</accession>
<protein>
    <submittedName>
        <fullName evidence="2">Uncharacterized protein</fullName>
    </submittedName>
</protein>
<feature type="compositionally biased region" description="Basic residues" evidence="1">
    <location>
        <begin position="298"/>
        <end position="309"/>
    </location>
</feature>
<feature type="region of interest" description="Disordered" evidence="1">
    <location>
        <begin position="276"/>
        <end position="315"/>
    </location>
</feature>
<reference evidence="2 3" key="1">
    <citation type="journal article" date="2022" name="Nat. Plants">
        <title>Genomes of leafy and leafless Platanthera orchids illuminate the evolution of mycoheterotrophy.</title>
        <authorList>
            <person name="Li M.H."/>
            <person name="Liu K.W."/>
            <person name="Li Z."/>
            <person name="Lu H.C."/>
            <person name="Ye Q.L."/>
            <person name="Zhang D."/>
            <person name="Wang J.Y."/>
            <person name="Li Y.F."/>
            <person name="Zhong Z.M."/>
            <person name="Liu X."/>
            <person name="Yu X."/>
            <person name="Liu D.K."/>
            <person name="Tu X.D."/>
            <person name="Liu B."/>
            <person name="Hao Y."/>
            <person name="Liao X.Y."/>
            <person name="Jiang Y.T."/>
            <person name="Sun W.H."/>
            <person name="Chen J."/>
            <person name="Chen Y.Q."/>
            <person name="Ai Y."/>
            <person name="Zhai J.W."/>
            <person name="Wu S.S."/>
            <person name="Zhou Z."/>
            <person name="Hsiao Y.Y."/>
            <person name="Wu W.L."/>
            <person name="Chen Y.Y."/>
            <person name="Lin Y.F."/>
            <person name="Hsu J.L."/>
            <person name="Li C.Y."/>
            <person name="Wang Z.W."/>
            <person name="Zhao X."/>
            <person name="Zhong W.Y."/>
            <person name="Ma X.K."/>
            <person name="Ma L."/>
            <person name="Huang J."/>
            <person name="Chen G.Z."/>
            <person name="Huang M.Z."/>
            <person name="Huang L."/>
            <person name="Peng D.H."/>
            <person name="Luo Y.B."/>
            <person name="Zou S.Q."/>
            <person name="Chen S.P."/>
            <person name="Lan S."/>
            <person name="Tsai W.C."/>
            <person name="Van de Peer Y."/>
            <person name="Liu Z.J."/>
        </authorList>
    </citation>
    <scope>NUCLEOTIDE SEQUENCE [LARGE SCALE GENOMIC DNA]</scope>
    <source>
        <strain evidence="2">Lor287</strain>
    </source>
</reference>
<feature type="compositionally biased region" description="Basic and acidic residues" evidence="1">
    <location>
        <begin position="286"/>
        <end position="297"/>
    </location>
</feature>
<evidence type="ECO:0000313" key="3">
    <source>
        <dbReference type="Proteomes" id="UP001418222"/>
    </source>
</evidence>
<comment type="caution">
    <text evidence="2">The sequence shown here is derived from an EMBL/GenBank/DDBJ whole genome shotgun (WGS) entry which is preliminary data.</text>
</comment>